<comment type="subcellular location">
    <subcellularLocation>
        <location evidence="6">Cell membrane</location>
        <topology evidence="6">Multi-pass membrane protein</topology>
    </subcellularLocation>
    <subcellularLocation>
        <location evidence="1">Membrane</location>
        <topology evidence="1">Multi-pass membrane protein</topology>
    </subcellularLocation>
</comment>
<protein>
    <recommendedName>
        <fullName evidence="6">Choline transporter-like protein</fullName>
    </recommendedName>
</protein>
<keyword evidence="5 6" id="KW-0472">Membrane</keyword>
<evidence type="ECO:0000256" key="1">
    <source>
        <dbReference type="ARBA" id="ARBA00004141"/>
    </source>
</evidence>
<evidence type="ECO:0000256" key="7">
    <source>
        <dbReference type="SAM" id="MobiDB-lite"/>
    </source>
</evidence>
<name>A0ABP0T8G1_9BRYO</name>
<reference evidence="8 9" key="1">
    <citation type="submission" date="2024-02" db="EMBL/GenBank/DDBJ databases">
        <authorList>
            <consortium name="ELIXIR-Norway"/>
            <consortium name="Elixir Norway"/>
        </authorList>
    </citation>
    <scope>NUCLEOTIDE SEQUENCE [LARGE SCALE GENOMIC DNA]</scope>
</reference>
<comment type="caution">
    <text evidence="6">Lacks conserved residue(s) required for the propagation of feature annotation.</text>
</comment>
<comment type="similarity">
    <text evidence="2 6">Belongs to the CTL (choline transporter-like) family.</text>
</comment>
<feature type="transmembrane region" description="Helical" evidence="6">
    <location>
        <begin position="254"/>
        <end position="287"/>
    </location>
</feature>
<evidence type="ECO:0000256" key="4">
    <source>
        <dbReference type="ARBA" id="ARBA00022989"/>
    </source>
</evidence>
<keyword evidence="3 6" id="KW-0812">Transmembrane</keyword>
<dbReference type="InterPro" id="IPR007603">
    <property type="entry name" value="Choline_transptr-like"/>
</dbReference>
<keyword evidence="4 6" id="KW-1133">Transmembrane helix</keyword>
<dbReference type="Pfam" id="PF04515">
    <property type="entry name" value="Choline_transpo"/>
    <property type="match status" value="1"/>
</dbReference>
<evidence type="ECO:0000256" key="3">
    <source>
        <dbReference type="ARBA" id="ARBA00022692"/>
    </source>
</evidence>
<evidence type="ECO:0000313" key="8">
    <source>
        <dbReference type="EMBL" id="CAK9189602.1"/>
    </source>
</evidence>
<feature type="region of interest" description="Disordered" evidence="7">
    <location>
        <begin position="42"/>
        <end position="62"/>
    </location>
</feature>
<feature type="transmembrane region" description="Helical" evidence="6">
    <location>
        <begin position="437"/>
        <end position="458"/>
    </location>
</feature>
<evidence type="ECO:0000256" key="2">
    <source>
        <dbReference type="ARBA" id="ARBA00007168"/>
    </source>
</evidence>
<dbReference type="Proteomes" id="UP001497512">
    <property type="component" value="Chromosome 1"/>
</dbReference>
<evidence type="ECO:0000256" key="6">
    <source>
        <dbReference type="RuleBase" id="RU368066"/>
    </source>
</evidence>
<organism evidence="8 9">
    <name type="scientific">Sphagnum troendelagicum</name>
    <dbReference type="NCBI Taxonomy" id="128251"/>
    <lineage>
        <taxon>Eukaryota</taxon>
        <taxon>Viridiplantae</taxon>
        <taxon>Streptophyta</taxon>
        <taxon>Embryophyta</taxon>
        <taxon>Bryophyta</taxon>
        <taxon>Sphagnophytina</taxon>
        <taxon>Sphagnopsida</taxon>
        <taxon>Sphagnales</taxon>
        <taxon>Sphagnaceae</taxon>
        <taxon>Sphagnum</taxon>
    </lineage>
</organism>
<keyword evidence="9" id="KW-1185">Reference proteome</keyword>
<evidence type="ECO:0000313" key="9">
    <source>
        <dbReference type="Proteomes" id="UP001497512"/>
    </source>
</evidence>
<comment type="function">
    <text evidence="6">Choline transporter.</text>
</comment>
<dbReference type="PANTHER" id="PTHR12385">
    <property type="entry name" value="CHOLINE TRANSPORTER-LIKE (SLC FAMILY 44)"/>
    <property type="match status" value="1"/>
</dbReference>
<feature type="transmembrane region" description="Helical" evidence="6">
    <location>
        <begin position="407"/>
        <end position="430"/>
    </location>
</feature>
<feature type="transmembrane region" description="Helical" evidence="6">
    <location>
        <begin position="117"/>
        <end position="138"/>
    </location>
</feature>
<proteinExistence type="inferred from homology"/>
<feature type="transmembrane region" description="Helical" evidence="6">
    <location>
        <begin position="219"/>
        <end position="242"/>
    </location>
</feature>
<feature type="transmembrane region" description="Helical" evidence="6">
    <location>
        <begin position="70"/>
        <end position="92"/>
    </location>
</feature>
<sequence length="522" mass="58049">MQNPSTGELIAAPPRVRDRLEDAVAPVEHGSFHSITSADQEFQSIDSEEGSSTPPPLARTPEPSRKWRDVFWLAVFVLHLLGLGLCLAILGMDRFRGLNRFKKLDRLSSSGNDKTEFYWPMYATAAAIGSVLAWLWLSLLCLRADQMVKIVVHSVTTYLAVIAVFCFWHIQIFWGIVFAVGAFVQFLYSMSVMDRLPFTMLVLRKSVGLVWAMPSAIRVSYGFLAVMLMWMVIWTFGVSGVVASGMDKNDGLHWWVLVVLSVSLFWTGAIVCNTLHVVVAGLVTLVLRQGAPGAPPMPRHPLLRTLRHAVTTSLGSICYGSLFTAAIRTLRWAIRGLRSQIGKNECLLCCVDFLFNMVETLVRFFNKYAYVQVAAYGKGYNHAARDAWELFQLTGVEALIAYDLSGAVLLMGIVLGGLITGTCVGIWVWFARRDRVVVVGATSMLMGMVLVGLTLVVVESTVTSIYVCYAEDPALISRWDPDFAEHMTEILHQRLQHRSGRAVPTHVARVQLPKPLPEVRQT</sequence>
<gene>
    <name evidence="8" type="ORF">CSSPTR1EN2_LOCUS253</name>
</gene>
<accession>A0ABP0T8G1</accession>
<dbReference type="EMBL" id="OZ019893">
    <property type="protein sequence ID" value="CAK9189602.1"/>
    <property type="molecule type" value="Genomic_DNA"/>
</dbReference>
<evidence type="ECO:0000256" key="5">
    <source>
        <dbReference type="ARBA" id="ARBA00023136"/>
    </source>
</evidence>
<dbReference type="PANTHER" id="PTHR12385:SF4">
    <property type="entry name" value="PROTEIN PNS1"/>
    <property type="match status" value="1"/>
</dbReference>